<dbReference type="EMBL" id="CP042912">
    <property type="protein sequence ID" value="QEG20787.1"/>
    <property type="molecule type" value="Genomic_DNA"/>
</dbReference>
<dbReference type="RefSeq" id="WP_075085273.1">
    <property type="nucleotide sequence ID" value="NZ_CP042912.1"/>
</dbReference>
<evidence type="ECO:0000313" key="3">
    <source>
        <dbReference type="Proteomes" id="UP000322214"/>
    </source>
</evidence>
<name>A0A5B9P2N5_9BACT</name>
<dbReference type="OrthoDB" id="287590at2"/>
<feature type="domain" description="STAS" evidence="1">
    <location>
        <begin position="23"/>
        <end position="113"/>
    </location>
</feature>
<dbReference type="PANTHER" id="PTHR33495:SF2">
    <property type="entry name" value="ANTI-SIGMA FACTOR ANTAGONIST TM_1081-RELATED"/>
    <property type="match status" value="1"/>
</dbReference>
<dbReference type="Pfam" id="PF01740">
    <property type="entry name" value="STAS"/>
    <property type="match status" value="1"/>
</dbReference>
<proteinExistence type="predicted"/>
<dbReference type="InterPro" id="IPR002645">
    <property type="entry name" value="STAS_dom"/>
</dbReference>
<dbReference type="InterPro" id="IPR036513">
    <property type="entry name" value="STAS_dom_sf"/>
</dbReference>
<dbReference type="PANTHER" id="PTHR33495">
    <property type="entry name" value="ANTI-SIGMA FACTOR ANTAGONIST TM_1081-RELATED-RELATED"/>
    <property type="match status" value="1"/>
</dbReference>
<protein>
    <submittedName>
        <fullName evidence="2">Anti-sigma-B factor antagonist</fullName>
    </submittedName>
</protein>
<accession>A0A5B9P2N5</accession>
<keyword evidence="3" id="KW-1185">Reference proteome</keyword>
<dbReference type="KEGG" id="mff:MFFC18_06380"/>
<dbReference type="SUPFAM" id="SSF52091">
    <property type="entry name" value="SpoIIaa-like"/>
    <property type="match status" value="1"/>
</dbReference>
<dbReference type="Proteomes" id="UP000322214">
    <property type="component" value="Chromosome"/>
</dbReference>
<dbReference type="CDD" id="cd07043">
    <property type="entry name" value="STAS_anti-anti-sigma_factors"/>
    <property type="match status" value="1"/>
</dbReference>
<dbReference type="AlphaFoldDB" id="A0A5B9P2N5"/>
<dbReference type="Gene3D" id="3.30.750.24">
    <property type="entry name" value="STAS domain"/>
    <property type="match status" value="1"/>
</dbReference>
<gene>
    <name evidence="2" type="primary">rsbV</name>
    <name evidence="2" type="ORF">MFFC18_06380</name>
</gene>
<evidence type="ECO:0000313" key="2">
    <source>
        <dbReference type="EMBL" id="QEG20787.1"/>
    </source>
</evidence>
<evidence type="ECO:0000259" key="1">
    <source>
        <dbReference type="PROSITE" id="PS50801"/>
    </source>
</evidence>
<organism evidence="2 3">
    <name type="scientific">Mariniblastus fucicola</name>
    <dbReference type="NCBI Taxonomy" id="980251"/>
    <lineage>
        <taxon>Bacteria</taxon>
        <taxon>Pseudomonadati</taxon>
        <taxon>Planctomycetota</taxon>
        <taxon>Planctomycetia</taxon>
        <taxon>Pirellulales</taxon>
        <taxon>Pirellulaceae</taxon>
        <taxon>Mariniblastus</taxon>
    </lineage>
</organism>
<dbReference type="STRING" id="980251.GCA_001642875_03063"/>
<dbReference type="PROSITE" id="PS50801">
    <property type="entry name" value="STAS"/>
    <property type="match status" value="1"/>
</dbReference>
<dbReference type="GO" id="GO:0043856">
    <property type="term" value="F:anti-sigma factor antagonist activity"/>
    <property type="evidence" value="ECO:0007669"/>
    <property type="project" value="TreeGrafter"/>
</dbReference>
<sequence>MATLLTRKDGDILVVYFQDVSIIDEARIAGLGEELLELVKNENEKIVVNFENVSFMSSAMIGKLIHFSTRCKEEELKLRLCNINENVMKVFTLMNLQKVFDIDTDESDAVAKLKKSGWFS</sequence>
<reference evidence="2 3" key="1">
    <citation type="submission" date="2019-08" db="EMBL/GenBank/DDBJ databases">
        <title>Deep-cultivation of Planctomycetes and their phenomic and genomic characterization uncovers novel biology.</title>
        <authorList>
            <person name="Wiegand S."/>
            <person name="Jogler M."/>
            <person name="Boedeker C."/>
            <person name="Pinto D."/>
            <person name="Vollmers J."/>
            <person name="Rivas-Marin E."/>
            <person name="Kohn T."/>
            <person name="Peeters S.H."/>
            <person name="Heuer A."/>
            <person name="Rast P."/>
            <person name="Oberbeckmann S."/>
            <person name="Bunk B."/>
            <person name="Jeske O."/>
            <person name="Meyerdierks A."/>
            <person name="Storesund J.E."/>
            <person name="Kallscheuer N."/>
            <person name="Luecker S."/>
            <person name="Lage O.M."/>
            <person name="Pohl T."/>
            <person name="Merkel B.J."/>
            <person name="Hornburger P."/>
            <person name="Mueller R.-W."/>
            <person name="Bruemmer F."/>
            <person name="Labrenz M."/>
            <person name="Spormann A.M."/>
            <person name="Op den Camp H."/>
            <person name="Overmann J."/>
            <person name="Amann R."/>
            <person name="Jetten M.S.M."/>
            <person name="Mascher T."/>
            <person name="Medema M.H."/>
            <person name="Devos D.P."/>
            <person name="Kaster A.-K."/>
            <person name="Ovreas L."/>
            <person name="Rohde M."/>
            <person name="Galperin M.Y."/>
            <person name="Jogler C."/>
        </authorList>
    </citation>
    <scope>NUCLEOTIDE SEQUENCE [LARGE SCALE GENOMIC DNA]</scope>
    <source>
        <strain evidence="2 3">FC18</strain>
    </source>
</reference>